<evidence type="ECO:0000256" key="6">
    <source>
        <dbReference type="ARBA" id="ARBA00050038"/>
    </source>
</evidence>
<evidence type="ECO:0000256" key="4">
    <source>
        <dbReference type="ARBA" id="ARBA00022884"/>
    </source>
</evidence>
<feature type="binding site" evidence="7">
    <location>
        <position position="60"/>
    </location>
    <ligand>
        <name>tRNA</name>
        <dbReference type="ChEBI" id="CHEBI:17843"/>
    </ligand>
</feature>
<dbReference type="InterPro" id="IPR001328">
    <property type="entry name" value="Pept_tRNA_hydro"/>
</dbReference>
<feature type="site" description="Discriminates between blocked and unblocked aminoacyl-tRNA" evidence="7">
    <location>
        <position position="9"/>
    </location>
</feature>
<dbReference type="EC" id="3.1.1.29" evidence="1 7"/>
<dbReference type="Proteomes" id="UP000786183">
    <property type="component" value="Unassembled WGS sequence"/>
</dbReference>
<gene>
    <name evidence="7" type="primary">pth</name>
    <name evidence="10" type="ORF">AVCANL283_03680</name>
</gene>
<dbReference type="InterPro" id="IPR018171">
    <property type="entry name" value="Pept_tRNA_hydro_CS"/>
</dbReference>
<evidence type="ECO:0000256" key="5">
    <source>
        <dbReference type="ARBA" id="ARBA00038063"/>
    </source>
</evidence>
<dbReference type="PANTHER" id="PTHR17224:SF1">
    <property type="entry name" value="PEPTIDYL-TRNA HYDROLASE"/>
    <property type="match status" value="1"/>
</dbReference>
<keyword evidence="7" id="KW-0963">Cytoplasm</keyword>
<evidence type="ECO:0000313" key="10">
    <source>
        <dbReference type="EMBL" id="MBZ7987213.1"/>
    </source>
</evidence>
<evidence type="ECO:0000256" key="8">
    <source>
        <dbReference type="RuleBase" id="RU000673"/>
    </source>
</evidence>
<comment type="function">
    <text evidence="7">Catalyzes the release of premature peptidyl moieties from peptidyl-tRNA molecules trapped in stalled 50S ribosomal subunits, and thus maintains levels of free tRNAs and 50S ribosomes.</text>
</comment>
<evidence type="ECO:0000256" key="7">
    <source>
        <dbReference type="HAMAP-Rule" id="MF_00083"/>
    </source>
</evidence>
<sequence>MILIVGLGNPGERYSNTRHNIGFMLLDLLIKENNPSKVKLSCDGELYKDSKYLYLKPQTFMNNSGISVAKVVDFYKVERIIVCHDEMDIEFNRIKIKKAGSSGGHNGLKSIDKHIGNDYERLRIGIGRPQNKEEVINFVLEEFNKDEKEKLKDFLEHCKEALKFLLNNSIQESQNKFH</sequence>
<name>A0ABS7WR22_9BACT</name>
<dbReference type="CDD" id="cd00462">
    <property type="entry name" value="PTH"/>
    <property type="match status" value="1"/>
</dbReference>
<dbReference type="HAMAP" id="MF_00083">
    <property type="entry name" value="Pept_tRNA_hydro_bact"/>
    <property type="match status" value="1"/>
</dbReference>
<dbReference type="SUPFAM" id="SSF53178">
    <property type="entry name" value="Peptidyl-tRNA hydrolase-like"/>
    <property type="match status" value="1"/>
</dbReference>
<comment type="caution">
    <text evidence="10">The sequence shown here is derived from an EMBL/GenBank/DDBJ whole genome shotgun (WGS) entry which is preliminary data.</text>
</comment>
<dbReference type="RefSeq" id="WP_224325263.1">
    <property type="nucleotide sequence ID" value="NZ_JACGBB010000005.1"/>
</dbReference>
<keyword evidence="11" id="KW-1185">Reference proteome</keyword>
<dbReference type="InterPro" id="IPR036416">
    <property type="entry name" value="Pept_tRNA_hydro_sf"/>
</dbReference>
<comment type="subcellular location">
    <subcellularLocation>
        <location evidence="7">Cytoplasm</location>
    </subcellularLocation>
</comment>
<dbReference type="Gene3D" id="3.40.50.1470">
    <property type="entry name" value="Peptidyl-tRNA hydrolase"/>
    <property type="match status" value="1"/>
</dbReference>
<reference evidence="10 11" key="1">
    <citation type="submission" date="2020-07" db="EMBL/GenBank/DDBJ databases">
        <title>Transfer of Campylobacter canadensis to the novel genus Avispirillum gen. nov., that also includes two novel species recovered from migratory waterfowl: Avispirillum anseris sp. nov. and Avispirillum brantae sp. nov.</title>
        <authorList>
            <person name="Miller W.G."/>
            <person name="Chapman M.H."/>
            <person name="Yee E."/>
            <person name="Inglis G.D."/>
        </authorList>
    </citation>
    <scope>NUCLEOTIDE SEQUENCE [LARGE SCALE GENOMIC DNA]</scope>
    <source>
        <strain evidence="10 11">L283</strain>
    </source>
</reference>
<protein>
    <recommendedName>
        <fullName evidence="6 7">Peptidyl-tRNA hydrolase</fullName>
        <shortName evidence="7">Pth</shortName>
        <ecNumber evidence="1 7">3.1.1.29</ecNumber>
    </recommendedName>
</protein>
<accession>A0ABS7WR22</accession>
<dbReference type="PANTHER" id="PTHR17224">
    <property type="entry name" value="PEPTIDYL-TRNA HYDROLASE"/>
    <property type="match status" value="1"/>
</dbReference>
<evidence type="ECO:0000256" key="2">
    <source>
        <dbReference type="ARBA" id="ARBA00022555"/>
    </source>
</evidence>
<evidence type="ECO:0000256" key="1">
    <source>
        <dbReference type="ARBA" id="ARBA00013260"/>
    </source>
</evidence>
<feature type="site" description="Stabilizes the basic form of H active site to accept a proton" evidence="7">
    <location>
        <position position="85"/>
    </location>
</feature>
<comment type="subunit">
    <text evidence="7">Monomer.</text>
</comment>
<feature type="binding site" evidence="7">
    <location>
        <position position="106"/>
    </location>
    <ligand>
        <name>tRNA</name>
        <dbReference type="ChEBI" id="CHEBI:17843"/>
    </ligand>
</feature>
<dbReference type="NCBIfam" id="TIGR00447">
    <property type="entry name" value="pth"/>
    <property type="match status" value="1"/>
</dbReference>
<keyword evidence="4 7" id="KW-0694">RNA-binding</keyword>
<keyword evidence="3 7" id="KW-0378">Hydrolase</keyword>
<keyword evidence="2 7" id="KW-0820">tRNA-binding</keyword>
<evidence type="ECO:0000313" key="11">
    <source>
        <dbReference type="Proteomes" id="UP000786183"/>
    </source>
</evidence>
<dbReference type="PROSITE" id="PS01196">
    <property type="entry name" value="PEPT_TRNA_HYDROL_2"/>
    <property type="match status" value="1"/>
</dbReference>
<comment type="catalytic activity">
    <reaction evidence="7 8">
        <text>an N-acyl-L-alpha-aminoacyl-tRNA + H2O = an N-acyl-L-amino acid + a tRNA + H(+)</text>
        <dbReference type="Rhea" id="RHEA:54448"/>
        <dbReference type="Rhea" id="RHEA-COMP:10123"/>
        <dbReference type="Rhea" id="RHEA-COMP:13883"/>
        <dbReference type="ChEBI" id="CHEBI:15377"/>
        <dbReference type="ChEBI" id="CHEBI:15378"/>
        <dbReference type="ChEBI" id="CHEBI:59874"/>
        <dbReference type="ChEBI" id="CHEBI:78442"/>
        <dbReference type="ChEBI" id="CHEBI:138191"/>
        <dbReference type="EC" id="3.1.1.29"/>
    </reaction>
</comment>
<dbReference type="EMBL" id="JACGBB010000005">
    <property type="protein sequence ID" value="MBZ7987213.1"/>
    <property type="molecule type" value="Genomic_DNA"/>
</dbReference>
<organism evidence="10 11">
    <name type="scientific">Campylobacter canadensis</name>
    <dbReference type="NCBI Taxonomy" id="449520"/>
    <lineage>
        <taxon>Bacteria</taxon>
        <taxon>Pseudomonadati</taxon>
        <taxon>Campylobacterota</taxon>
        <taxon>Epsilonproteobacteria</taxon>
        <taxon>Campylobacterales</taxon>
        <taxon>Campylobacteraceae</taxon>
        <taxon>Campylobacter</taxon>
    </lineage>
</organism>
<dbReference type="PROSITE" id="PS01195">
    <property type="entry name" value="PEPT_TRNA_HYDROL_1"/>
    <property type="match status" value="1"/>
</dbReference>
<dbReference type="Pfam" id="PF01195">
    <property type="entry name" value="Pept_tRNA_hydro"/>
    <property type="match status" value="1"/>
</dbReference>
<evidence type="ECO:0000256" key="9">
    <source>
        <dbReference type="RuleBase" id="RU004320"/>
    </source>
</evidence>
<comment type="similarity">
    <text evidence="5 7 9">Belongs to the PTH family.</text>
</comment>
<feature type="active site" description="Proton acceptor" evidence="7">
    <location>
        <position position="19"/>
    </location>
</feature>
<proteinExistence type="inferred from homology"/>
<evidence type="ECO:0000256" key="3">
    <source>
        <dbReference type="ARBA" id="ARBA00022801"/>
    </source>
</evidence>
<feature type="binding site" evidence="7">
    <location>
        <position position="62"/>
    </location>
    <ligand>
        <name>tRNA</name>
        <dbReference type="ChEBI" id="CHEBI:17843"/>
    </ligand>
</feature>
<feature type="binding site" evidence="7">
    <location>
        <position position="14"/>
    </location>
    <ligand>
        <name>tRNA</name>
        <dbReference type="ChEBI" id="CHEBI:17843"/>
    </ligand>
</feature>
<comment type="function">
    <text evidence="7">Hydrolyzes ribosome-free peptidyl-tRNAs (with 1 or more amino acids incorporated), which drop off the ribosome during protein synthesis, or as a result of ribosome stalling.</text>
</comment>
<dbReference type="GO" id="GO:0004045">
    <property type="term" value="F:peptidyl-tRNA hydrolase activity"/>
    <property type="evidence" value="ECO:0007669"/>
    <property type="project" value="UniProtKB-EC"/>
</dbReference>